<feature type="domain" description="ABC transporter" evidence="2">
    <location>
        <begin position="623"/>
        <end position="751"/>
    </location>
</feature>
<evidence type="ECO:0000313" key="4">
    <source>
        <dbReference type="EMBL" id="AHH01782.1"/>
    </source>
</evidence>
<dbReference type="Pfam" id="PF00005">
    <property type="entry name" value="ABC_tran"/>
    <property type="match status" value="1"/>
</dbReference>
<organism evidence="4 5">
    <name type="scientific">Pithovirus sibericum</name>
    <dbReference type="NCBI Taxonomy" id="1450746"/>
    <lineage>
        <taxon>Viruses</taxon>
        <taxon>Pithoviruses</taxon>
        <taxon>Orthopithovirinae</taxon>
        <taxon>Alphapithovirus</taxon>
        <taxon>Alphapithovirus sibericum</taxon>
    </lineage>
</organism>
<dbReference type="SUPFAM" id="SSF52540">
    <property type="entry name" value="P-loop containing nucleoside triphosphate hydrolases"/>
    <property type="match status" value="1"/>
</dbReference>
<sequence>MEIRIRNFRKHSDLSLKLEGLSLIKGPSGLGKTTVFQALSWCLYGKLRSVHPYSQPKSKTSVTVLTQHVVVCRTRNPCLLSVDFSGKRYVDDEAQSVIDSLFGTRSVWTACCYLEQGQHHHLIQKSNSDSMELLDSLAFSGEDPRKFITKVELEYKTLEAKFLLLQKEYKEREVQLAPHLPSFQFEDLRSEEQISKLKSILEAKKSRIPSLLAQELEQKKLQGVFSALKTQLNDVENTLSSLPDLSFDEKIDEKMSSEQDNRRSLLVDKEKASEYWRKFDEHSRLSAQITSLQNSLTFSQDRLDELRSVDLFALSTSIDRYQRNFNLADKLSIPYQKDKIDEEIASLTNRISEGRKLQTSMTIYQKEEANRQRILNELSKIILTDFPSVEESQKQLEESQSELSEIERRVDLLICPHCSQSVRYSNRQLLPADSSPVSPQDVQHCRSKIHQVQQQISLAQKQKELLWKKESLTQQLSQLSSTTPPENAPSNEELSGWQVRLSHLSSIEVVPPVDLTSSDILQIRKIFDLESRLPIVPEQTQKVEEINFQILSSEKKIAYLQGLKVQQINLQKQRQSLEEKKVQLQNQIDSITLLPISDELSLLQSEVTRLTDEILKGERSLQIYIHHQKLLSLHAEVNEIHQDLVALQKLKTNAIQAECSQLDSVIETCNFVLAQVCDKIFDSQMQAELRLFRQLKNGLNKHQVNLFLSHRGMEVDVEQLSGGEKQRLSIALTLALSQFSNSPVLLLDECLAYLDADLQKSCLDAAKRVSTKALTYIGHNLVEGYFDVVREF</sequence>
<dbReference type="GeneID" id="18266243"/>
<evidence type="ECO:0000259" key="2">
    <source>
        <dbReference type="Pfam" id="PF00005"/>
    </source>
</evidence>
<dbReference type="Proteomes" id="UP000202176">
    <property type="component" value="Segment"/>
</dbReference>
<dbReference type="Gene3D" id="3.40.50.300">
    <property type="entry name" value="P-loop containing nucleotide triphosphate hydrolases"/>
    <property type="match status" value="2"/>
</dbReference>
<protein>
    <submittedName>
        <fullName evidence="4">DNA double-strand break repair ATPase</fullName>
    </submittedName>
</protein>
<dbReference type="KEGG" id="vg:18266243"/>
<proteinExistence type="predicted"/>
<name>W5S641_9VIRU</name>
<dbReference type="CDD" id="cd00267">
    <property type="entry name" value="ABC_ATPase"/>
    <property type="match status" value="1"/>
</dbReference>
<dbReference type="InterPro" id="IPR038729">
    <property type="entry name" value="Rad50/SbcC_AAA"/>
</dbReference>
<accession>W5S641</accession>
<dbReference type="OrthoDB" id="7810at10239"/>
<gene>
    <name evidence="4" type="ORF">pv_215</name>
</gene>
<reference evidence="4 5" key="1">
    <citation type="journal article" date="2014" name="Proc. Natl. Acad. Sci. U.S.A.">
        <title>Thirty-thousand-year-old distant relative of giant icosahedral DNA viruses with a pandoravirus morphology.</title>
        <authorList>
            <person name="Legendre M."/>
            <person name="Bartoli J."/>
            <person name="Shmakova L."/>
            <person name="Jeudy S."/>
            <person name="Labadie K."/>
            <person name="Adrait A."/>
            <person name="Lescot M."/>
            <person name="Poirot O."/>
            <person name="Bertaux L."/>
            <person name="Bruley C."/>
            <person name="Coute Y."/>
            <person name="Rivkina E."/>
            <person name="Abergel C."/>
            <person name="Claverie J.M."/>
        </authorList>
    </citation>
    <scope>NUCLEOTIDE SEQUENCE [LARGE SCALE GENOMIC DNA]</scope>
    <source>
        <strain evidence="4">P1084-T</strain>
    </source>
</reference>
<dbReference type="GO" id="GO:0005524">
    <property type="term" value="F:ATP binding"/>
    <property type="evidence" value="ECO:0007669"/>
    <property type="project" value="InterPro"/>
</dbReference>
<dbReference type="GO" id="GO:0016887">
    <property type="term" value="F:ATP hydrolysis activity"/>
    <property type="evidence" value="ECO:0007669"/>
    <property type="project" value="InterPro"/>
</dbReference>
<dbReference type="EMBL" id="KF740664">
    <property type="protein sequence ID" value="AHH01782.1"/>
    <property type="molecule type" value="Genomic_DNA"/>
</dbReference>
<feature type="domain" description="Rad50/SbcC-type AAA" evidence="3">
    <location>
        <begin position="2"/>
        <end position="239"/>
    </location>
</feature>
<feature type="coiled-coil region" evidence="1">
    <location>
        <begin position="560"/>
        <end position="594"/>
    </location>
</feature>
<dbReference type="InterPro" id="IPR027417">
    <property type="entry name" value="P-loop_NTPase"/>
</dbReference>
<dbReference type="Pfam" id="PF13476">
    <property type="entry name" value="AAA_23"/>
    <property type="match status" value="1"/>
</dbReference>
<dbReference type="PANTHER" id="PTHR32114">
    <property type="entry name" value="ABC TRANSPORTER ABCH.3"/>
    <property type="match status" value="1"/>
</dbReference>
<keyword evidence="5" id="KW-1185">Reference proteome</keyword>
<keyword evidence="1" id="KW-0175">Coiled coil</keyword>
<evidence type="ECO:0000313" key="5">
    <source>
        <dbReference type="Proteomes" id="UP000202176"/>
    </source>
</evidence>
<evidence type="ECO:0000256" key="1">
    <source>
        <dbReference type="SAM" id="Coils"/>
    </source>
</evidence>
<evidence type="ECO:0000259" key="3">
    <source>
        <dbReference type="Pfam" id="PF13476"/>
    </source>
</evidence>
<dbReference type="RefSeq" id="YP_009001117.1">
    <property type="nucleotide sequence ID" value="NC_023423.1"/>
</dbReference>
<dbReference type="PANTHER" id="PTHR32114:SF2">
    <property type="entry name" value="ABC TRANSPORTER ABCH.3"/>
    <property type="match status" value="1"/>
</dbReference>
<dbReference type="InterPro" id="IPR003439">
    <property type="entry name" value="ABC_transporter-like_ATP-bd"/>
</dbReference>